<feature type="compositionally biased region" description="Polar residues" evidence="2">
    <location>
        <begin position="195"/>
        <end position="211"/>
    </location>
</feature>
<dbReference type="STRING" id="6290.A0A158QQ45"/>
<feature type="region of interest" description="Disordered" evidence="2">
    <location>
        <begin position="317"/>
        <end position="594"/>
    </location>
</feature>
<protein>
    <submittedName>
        <fullName evidence="6">GYF domain-containing protein</fullName>
    </submittedName>
</protein>
<evidence type="ECO:0000313" key="4">
    <source>
        <dbReference type="EMBL" id="VDO51385.1"/>
    </source>
</evidence>
<dbReference type="Gene3D" id="3.30.1490.40">
    <property type="match status" value="1"/>
</dbReference>
<evidence type="ECO:0000313" key="5">
    <source>
        <dbReference type="Proteomes" id="UP000268014"/>
    </source>
</evidence>
<feature type="compositionally biased region" description="Polar residues" evidence="2">
    <location>
        <begin position="1048"/>
        <end position="1061"/>
    </location>
</feature>
<dbReference type="OMA" id="WMEDGED"/>
<gene>
    <name evidence="4" type="ORF">HPLM_LOCUS13982</name>
</gene>
<evidence type="ECO:0000313" key="6">
    <source>
        <dbReference type="WBParaSite" id="HPLM_0001399001-mRNA-1"/>
    </source>
</evidence>
<dbReference type="SMART" id="SM00444">
    <property type="entry name" value="GYF"/>
    <property type="match status" value="1"/>
</dbReference>
<keyword evidence="5" id="KW-1185">Reference proteome</keyword>
<dbReference type="GO" id="GO:0005829">
    <property type="term" value="C:cytosol"/>
    <property type="evidence" value="ECO:0007669"/>
    <property type="project" value="TreeGrafter"/>
</dbReference>
<feature type="compositionally biased region" description="Polar residues" evidence="2">
    <location>
        <begin position="529"/>
        <end position="538"/>
    </location>
</feature>
<feature type="compositionally biased region" description="Basic and acidic residues" evidence="2">
    <location>
        <begin position="894"/>
        <end position="927"/>
    </location>
</feature>
<feature type="region of interest" description="Disordered" evidence="2">
    <location>
        <begin position="190"/>
        <end position="222"/>
    </location>
</feature>
<feature type="region of interest" description="Disordered" evidence="2">
    <location>
        <begin position="1225"/>
        <end position="1247"/>
    </location>
</feature>
<feature type="compositionally biased region" description="Low complexity" evidence="2">
    <location>
        <begin position="1078"/>
        <end position="1087"/>
    </location>
</feature>
<feature type="compositionally biased region" description="Basic and acidic residues" evidence="2">
    <location>
        <begin position="415"/>
        <end position="424"/>
    </location>
</feature>
<dbReference type="SUPFAM" id="SSF55277">
    <property type="entry name" value="GYF domain"/>
    <property type="match status" value="1"/>
</dbReference>
<feature type="compositionally biased region" description="Basic and acidic residues" evidence="2">
    <location>
        <begin position="816"/>
        <end position="887"/>
    </location>
</feature>
<evidence type="ECO:0000256" key="1">
    <source>
        <dbReference type="SAM" id="Coils"/>
    </source>
</evidence>
<feature type="compositionally biased region" description="Polar residues" evidence="2">
    <location>
        <begin position="452"/>
        <end position="476"/>
    </location>
</feature>
<dbReference type="Pfam" id="PF02213">
    <property type="entry name" value="GYF"/>
    <property type="match status" value="1"/>
</dbReference>
<dbReference type="PANTHER" id="PTHR14445">
    <property type="entry name" value="GRB10 INTERACTING GYF PROTEIN"/>
    <property type="match status" value="1"/>
</dbReference>
<feature type="compositionally biased region" description="Polar residues" evidence="2">
    <location>
        <begin position="367"/>
        <end position="376"/>
    </location>
</feature>
<feature type="domain" description="GYF" evidence="3">
    <location>
        <begin position="609"/>
        <end position="657"/>
    </location>
</feature>
<dbReference type="InterPro" id="IPR035445">
    <property type="entry name" value="GYF-like_dom_sf"/>
</dbReference>
<dbReference type="WBParaSite" id="HPLM_0001399001-mRNA-1">
    <property type="protein sequence ID" value="HPLM_0001399001-mRNA-1"/>
    <property type="gene ID" value="HPLM_0001399001"/>
</dbReference>
<dbReference type="InterPro" id="IPR003169">
    <property type="entry name" value="GYF"/>
</dbReference>
<dbReference type="EMBL" id="UZAF01018406">
    <property type="protein sequence ID" value="VDO51385.1"/>
    <property type="molecule type" value="Genomic_DNA"/>
</dbReference>
<evidence type="ECO:0000259" key="3">
    <source>
        <dbReference type="PROSITE" id="PS50829"/>
    </source>
</evidence>
<feature type="region of interest" description="Disordered" evidence="2">
    <location>
        <begin position="816"/>
        <end position="952"/>
    </location>
</feature>
<feature type="coiled-coil region" evidence="1">
    <location>
        <begin position="969"/>
        <end position="997"/>
    </location>
</feature>
<reference evidence="6" key="1">
    <citation type="submission" date="2016-04" db="UniProtKB">
        <authorList>
            <consortium name="WormBaseParasite"/>
        </authorList>
    </citation>
    <scope>IDENTIFICATION</scope>
</reference>
<organism evidence="6">
    <name type="scientific">Haemonchus placei</name>
    <name type="common">Barber's pole worm</name>
    <dbReference type="NCBI Taxonomy" id="6290"/>
    <lineage>
        <taxon>Eukaryota</taxon>
        <taxon>Metazoa</taxon>
        <taxon>Ecdysozoa</taxon>
        <taxon>Nematoda</taxon>
        <taxon>Chromadorea</taxon>
        <taxon>Rhabditida</taxon>
        <taxon>Rhabditina</taxon>
        <taxon>Rhabditomorpha</taxon>
        <taxon>Strongyloidea</taxon>
        <taxon>Trichostrongylidae</taxon>
        <taxon>Haemonchus</taxon>
    </lineage>
</organism>
<dbReference type="InterPro" id="IPR051640">
    <property type="entry name" value="GRB10-interact_GYF"/>
</dbReference>
<dbReference type="PROSITE" id="PS50829">
    <property type="entry name" value="GYF"/>
    <property type="match status" value="1"/>
</dbReference>
<name>A0A158QQ45_HAEPC</name>
<feature type="region of interest" description="Disordered" evidence="2">
    <location>
        <begin position="1179"/>
        <end position="1210"/>
    </location>
</feature>
<feature type="compositionally biased region" description="Basic and acidic residues" evidence="2">
    <location>
        <begin position="516"/>
        <end position="528"/>
    </location>
</feature>
<evidence type="ECO:0000256" key="2">
    <source>
        <dbReference type="SAM" id="MobiDB-lite"/>
    </source>
</evidence>
<dbReference type="Proteomes" id="UP000268014">
    <property type="component" value="Unassembled WGS sequence"/>
</dbReference>
<accession>A0A158QQ45</accession>
<feature type="compositionally biased region" description="Polar residues" evidence="2">
    <location>
        <begin position="938"/>
        <end position="952"/>
    </location>
</feature>
<dbReference type="OrthoDB" id="48509at2759"/>
<sequence>MYSSTTSPCKAPFIQQDIAFVVEISTSTGNLDASHAASNFVANYLIKQKVFNDVYSNFAIVPFPNASSYTPGGGIQDFGQLLVEDFVPAFQMIFAVYPITNGAVSDIESDDGVEAALEISSELKAQAVNILTVSMSDTDDINLQPLSSAPGYNWNLPVSEASSYLSMAELSVVMTSTAPVAAAAAAAPTAAAPADSSQQNSFNPSWMRSTFNGGGTAAAPVRSPKTDYPVAAPIFVKNRYGREDMLALMGEGAGHPPPEGLQNCPFYVEEALPPIVCYPLSDLEQRLQQNINSSKAMSSLSHAERASVATGAAYGGGGNDSNAGHKGAGGWTPVKQWGRNHPNAAAPVKGGPSRAYVPPCRNGARGDSTSNSQEPQLTPFGQRFANRGRGGSQASTRGGGVTGAAFNSRAQGLYDPRDPKDRPRNRIRSTSDEGDATGEGGWTTASVGKHGWTQNKDGGQQNAWTGGQGVHGTSANDVEESRRKSESGPLPEWMEDGEDQDKESHHVPAESTQPRKVPDVTQNKHERQLSSNSENQSVEKGPAVTQAPRDSHPSSTNVINADADSSRSYSSLRPQGEPAGYHPSVPSQNPVVVPGPVPAAPPSMIHPPVPQFYYLDPTKQERGPFEKLQMESWYKRGFFTEGLEVRRSTETKYRTLGELMQMNGRMTPFDYKDDVTTHPPVTAFSNSTQQYANLFASGGMWSDLAAPTNMMYNQAAYDPIAAERKRIEEEQRRILEEQAKMREYQEQMVRELQKQREEHEKQLMEQRLALLKHQEEIERRERELKETAEETKARLEMERLALAEKARQIEEERAAKLKEEARKEEERRAEEAQRKRMEEEFERQRIEREQLKKQQEAERERRAKEAAEEEARRAREAAEAAALEKARLQQQAENQRKQKAAEENRKNVAAQEKAEKERRQEPAKSFEIEEVWQAAPKPSSQHAGESGVKKTTTTKVAPWVAASAVQPVKEKTLKEIQEEEERQLRAEQAQQARLRKEHETINLQASATWSNASQRLQWNQPAQQTPAAKTATVVKPAWGGAGVEPPKATSSPFWDSPPLQTANKPANNSAKKAEKGSNAKSSASKGGANALANEKAAKRALGLGEDNSVFLEWVVQRLKELNSTVEADVLAMFIEGVENPDEVEDYVMGYLGDSKAVKEFVREFLLKRSDFRNRKQNAVKNDLSSARGAPESGNGAGFSAVQGKKKKNKGARLVVDGSCLGFRATSDPNRVNQGEIETVTLSSGQKR</sequence>
<feature type="compositionally biased region" description="Low complexity" evidence="2">
    <location>
        <begin position="583"/>
        <end position="592"/>
    </location>
</feature>
<keyword evidence="1" id="KW-0175">Coiled coil</keyword>
<dbReference type="AlphaFoldDB" id="A0A158QQ45"/>
<proteinExistence type="predicted"/>
<feature type="region of interest" description="Disordered" evidence="2">
    <location>
        <begin position="1037"/>
        <end position="1087"/>
    </location>
</feature>
<dbReference type="PANTHER" id="PTHR14445:SF36">
    <property type="entry name" value="FI03272P-RELATED"/>
    <property type="match status" value="1"/>
</dbReference>
<reference evidence="4 5" key="2">
    <citation type="submission" date="2018-11" db="EMBL/GenBank/DDBJ databases">
        <authorList>
            <consortium name="Pathogen Informatics"/>
        </authorList>
    </citation>
    <scope>NUCLEOTIDE SEQUENCE [LARGE SCALE GENOMIC DNA]</scope>
    <source>
        <strain evidence="4 5">MHpl1</strain>
    </source>
</reference>